<proteinExistence type="inferred from homology"/>
<feature type="repeat" description="Lumazine-binding" evidence="7">
    <location>
        <begin position="40"/>
        <end position="110"/>
    </location>
</feature>
<keyword evidence="10" id="KW-1185">Reference proteome</keyword>
<dbReference type="RefSeq" id="WP_377344996.1">
    <property type="nucleotide sequence ID" value="NZ_JBHLTP010000003.1"/>
</dbReference>
<dbReference type="GO" id="GO:0006508">
    <property type="term" value="P:proteolysis"/>
    <property type="evidence" value="ECO:0007669"/>
    <property type="project" value="UniProtKB-KW"/>
</dbReference>
<dbReference type="Gene3D" id="3.30.70.1490">
    <property type="entry name" value="Cysteine protease Prp"/>
    <property type="match status" value="1"/>
</dbReference>
<evidence type="ECO:0000313" key="9">
    <source>
        <dbReference type="EMBL" id="MFC0522465.1"/>
    </source>
</evidence>
<keyword evidence="3" id="KW-0378">Hydrolase</keyword>
<feature type="domain" description="Lumazine-binding" evidence="8">
    <location>
        <begin position="40"/>
        <end position="110"/>
    </location>
</feature>
<dbReference type="CDD" id="cd16332">
    <property type="entry name" value="Prp-like"/>
    <property type="match status" value="1"/>
</dbReference>
<dbReference type="NCBIfam" id="NF011126">
    <property type="entry name" value="PRK14553.1-6"/>
    <property type="match status" value="1"/>
</dbReference>
<dbReference type="PANTHER" id="PTHR39178:SF1">
    <property type="entry name" value="RIBOSOMAL-PROCESSING CYSTEINE PROTEASE PRP"/>
    <property type="match status" value="1"/>
</dbReference>
<reference evidence="9 10" key="1">
    <citation type="submission" date="2024-09" db="EMBL/GenBank/DDBJ databases">
        <authorList>
            <person name="Sun Q."/>
            <person name="Mori K."/>
        </authorList>
    </citation>
    <scope>NUCLEOTIDE SEQUENCE [LARGE SCALE GENOMIC DNA]</scope>
    <source>
        <strain evidence="9 10">NCAIM B.02529</strain>
    </source>
</reference>
<evidence type="ECO:0000256" key="1">
    <source>
        <dbReference type="ARBA" id="ARBA00022517"/>
    </source>
</evidence>
<dbReference type="PANTHER" id="PTHR39178">
    <property type="entry name" value="HYPOTHETICAL RIBOSOME-ASSOCIATED PROTEIN"/>
    <property type="match status" value="1"/>
</dbReference>
<dbReference type="SUPFAM" id="SSF118010">
    <property type="entry name" value="TM1457-like"/>
    <property type="match status" value="1"/>
</dbReference>
<evidence type="ECO:0000256" key="6">
    <source>
        <dbReference type="ARBA" id="ARBA00044538"/>
    </source>
</evidence>
<keyword evidence="1" id="KW-0690">Ribosome biogenesis</keyword>
<evidence type="ECO:0000256" key="2">
    <source>
        <dbReference type="ARBA" id="ARBA00022670"/>
    </source>
</evidence>
<dbReference type="Proteomes" id="UP001589836">
    <property type="component" value="Unassembled WGS sequence"/>
</dbReference>
<evidence type="ECO:0000313" key="10">
    <source>
        <dbReference type="Proteomes" id="UP001589836"/>
    </source>
</evidence>
<sequence>MIQVLVTRNSESHIVDFEVSGHAESGPYGHDLVCAAVSAVTFGTVNALMELCTFEPSIEQGGEGGYLHVQIPNSLPEGTFHKASVLLEGMMVSLKTIEYDYGEYITITEP</sequence>
<evidence type="ECO:0000256" key="4">
    <source>
        <dbReference type="ARBA" id="ARBA00022807"/>
    </source>
</evidence>
<gene>
    <name evidence="9" type="ORF">ACFFGV_02525</name>
</gene>
<organism evidence="9 10">
    <name type="scientific">Pontibacillus salicampi</name>
    <dbReference type="NCBI Taxonomy" id="1449801"/>
    <lineage>
        <taxon>Bacteria</taxon>
        <taxon>Bacillati</taxon>
        <taxon>Bacillota</taxon>
        <taxon>Bacilli</taxon>
        <taxon>Bacillales</taxon>
        <taxon>Bacillaceae</taxon>
        <taxon>Pontibacillus</taxon>
    </lineage>
</organism>
<comment type="similarity">
    <text evidence="5">Belongs to the Prp family.</text>
</comment>
<evidence type="ECO:0000256" key="7">
    <source>
        <dbReference type="PROSITE-ProRule" id="PRU00524"/>
    </source>
</evidence>
<name>A0ABV6LJ92_9BACI</name>
<keyword evidence="4" id="KW-0788">Thiol protease</keyword>
<protein>
    <recommendedName>
        <fullName evidence="6">Ribosomal processing cysteine protease Prp</fullName>
    </recommendedName>
</protein>
<evidence type="ECO:0000256" key="5">
    <source>
        <dbReference type="ARBA" id="ARBA00044503"/>
    </source>
</evidence>
<keyword evidence="2 9" id="KW-0645">Protease</keyword>
<dbReference type="InterPro" id="IPR026017">
    <property type="entry name" value="Lumazine-bd_dom"/>
</dbReference>
<evidence type="ECO:0000259" key="8">
    <source>
        <dbReference type="PROSITE" id="PS51177"/>
    </source>
</evidence>
<dbReference type="InterPro" id="IPR007422">
    <property type="entry name" value="Peptidase_Prp"/>
</dbReference>
<dbReference type="InterPro" id="IPR036764">
    <property type="entry name" value="Peptidase_Prp_sf"/>
</dbReference>
<comment type="caution">
    <text evidence="9">The sequence shown here is derived from an EMBL/GenBank/DDBJ whole genome shotgun (WGS) entry which is preliminary data.</text>
</comment>
<dbReference type="EMBL" id="JBHLTP010000003">
    <property type="protein sequence ID" value="MFC0522465.1"/>
    <property type="molecule type" value="Genomic_DNA"/>
</dbReference>
<dbReference type="GO" id="GO:0008233">
    <property type="term" value="F:peptidase activity"/>
    <property type="evidence" value="ECO:0007669"/>
    <property type="project" value="UniProtKB-KW"/>
</dbReference>
<evidence type="ECO:0000256" key="3">
    <source>
        <dbReference type="ARBA" id="ARBA00022801"/>
    </source>
</evidence>
<accession>A0ABV6LJ92</accession>
<dbReference type="Pfam" id="PF04327">
    <property type="entry name" value="Peptidase_Prp"/>
    <property type="match status" value="1"/>
</dbReference>
<dbReference type="PROSITE" id="PS51177">
    <property type="entry name" value="LUMAZINE_BIND"/>
    <property type="match status" value="1"/>
</dbReference>